<evidence type="ECO:0000313" key="2">
    <source>
        <dbReference type="EMBL" id="KAJ0197631.1"/>
    </source>
</evidence>
<proteinExistence type="predicted"/>
<dbReference type="Proteomes" id="UP000235145">
    <property type="component" value="Unassembled WGS sequence"/>
</dbReference>
<dbReference type="AlphaFoldDB" id="A0A9R1X398"/>
<accession>A0A9R1X398</accession>
<comment type="caution">
    <text evidence="2">The sequence shown here is derived from an EMBL/GenBank/DDBJ whole genome shotgun (WGS) entry which is preliminary data.</text>
</comment>
<keyword evidence="3" id="KW-1185">Reference proteome</keyword>
<gene>
    <name evidence="2" type="ORF">LSAT_V11C700373610</name>
</gene>
<keyword evidence="1" id="KW-0812">Transmembrane</keyword>
<feature type="transmembrane region" description="Helical" evidence="1">
    <location>
        <begin position="20"/>
        <end position="39"/>
    </location>
</feature>
<evidence type="ECO:0000313" key="3">
    <source>
        <dbReference type="Proteomes" id="UP000235145"/>
    </source>
</evidence>
<evidence type="ECO:0000256" key="1">
    <source>
        <dbReference type="SAM" id="Phobius"/>
    </source>
</evidence>
<name>A0A9R1X398_LACSA</name>
<protein>
    <submittedName>
        <fullName evidence="2">Uncharacterized protein</fullName>
    </submittedName>
</protein>
<keyword evidence="1" id="KW-1133">Transmembrane helix</keyword>
<keyword evidence="1" id="KW-0472">Membrane</keyword>
<organism evidence="2 3">
    <name type="scientific">Lactuca sativa</name>
    <name type="common">Garden lettuce</name>
    <dbReference type="NCBI Taxonomy" id="4236"/>
    <lineage>
        <taxon>Eukaryota</taxon>
        <taxon>Viridiplantae</taxon>
        <taxon>Streptophyta</taxon>
        <taxon>Embryophyta</taxon>
        <taxon>Tracheophyta</taxon>
        <taxon>Spermatophyta</taxon>
        <taxon>Magnoliopsida</taxon>
        <taxon>eudicotyledons</taxon>
        <taxon>Gunneridae</taxon>
        <taxon>Pentapetalae</taxon>
        <taxon>asterids</taxon>
        <taxon>campanulids</taxon>
        <taxon>Asterales</taxon>
        <taxon>Asteraceae</taxon>
        <taxon>Cichorioideae</taxon>
        <taxon>Cichorieae</taxon>
        <taxon>Lactucinae</taxon>
        <taxon>Lactuca</taxon>
    </lineage>
</organism>
<reference evidence="2 3" key="1">
    <citation type="journal article" date="2017" name="Nat. Commun.">
        <title>Genome assembly with in vitro proximity ligation data and whole-genome triplication in lettuce.</title>
        <authorList>
            <person name="Reyes-Chin-Wo S."/>
            <person name="Wang Z."/>
            <person name="Yang X."/>
            <person name="Kozik A."/>
            <person name="Arikit S."/>
            <person name="Song C."/>
            <person name="Xia L."/>
            <person name="Froenicke L."/>
            <person name="Lavelle D.O."/>
            <person name="Truco M.J."/>
            <person name="Xia R."/>
            <person name="Zhu S."/>
            <person name="Xu C."/>
            <person name="Xu H."/>
            <person name="Xu X."/>
            <person name="Cox K."/>
            <person name="Korf I."/>
            <person name="Meyers B.C."/>
            <person name="Michelmore R.W."/>
        </authorList>
    </citation>
    <scope>NUCLEOTIDE SEQUENCE [LARGE SCALE GENOMIC DNA]</scope>
    <source>
        <strain evidence="3">cv. Salinas</strain>
        <tissue evidence="2">Seedlings</tissue>
    </source>
</reference>
<dbReference type="EMBL" id="NBSK02000007">
    <property type="protein sequence ID" value="KAJ0197631.1"/>
    <property type="molecule type" value="Genomic_DNA"/>
</dbReference>
<sequence>MDETTTVVMVEIRTKILEMLLLNLLMVVMAVTRMTGILMREVTMKMVGIRTTMVVIGGIKAIGVETKITATTGTTKISTMATMMGSGIKALGLNTEGIQMVDSTMQMEGTTMKSGEYDDTSPILFAERNKHHVKVTPQLISVLPVFRGHKNDDPYNHLYDFLAISNTNTPRGTNRDPFRLHSFMFILK</sequence>